<evidence type="ECO:0000256" key="2">
    <source>
        <dbReference type="PROSITE-ProRule" id="PRU00196"/>
    </source>
</evidence>
<sequence length="461" mass="51987">MWTISLIFLSVFLSCDMSSSVLTSTSSTTSSTHTFDETTTTTDAAAATVAYQDQTSASRDLDQYDQKKETENDFKITINITTNNQMVTTGSKLGQMVTTGFKLDQMVTTQPNVLDTTSDIYNSYSESQAQDSWTLDSETKRLLEKPKVVEPQHILTTQRNSEHKVDGPQHLLTTQRDRQHKVDEPQHILPAQRDSQHKMKTVIRLHNPFMKTRQSQHFLKNSKIRSGRKSITNKPLIKYDIDNNQDGEYDTLVGIDKNEDSELDTLEGIDYDDDSIYTLAHFRFELYSHVDDRISILNVSVLQLLASMQEKITQLETQVLDNMAFRCALESKLRIDINPQPGDIRLLSQGNCGKDITTGYLQFYTGTDWGFVCDDFFNSGAARVSCNQLGYAESNSSTMSARRSSKSYKTGSSLGQTWSEHFSIVLDDVQCTGNENNLDSCEHSVVGHHDCSLDELVFLTC</sequence>
<accession>A0A0B7A5J9</accession>
<feature type="chain" id="PRO_5002112610" description="SRCR domain-containing protein" evidence="3">
    <location>
        <begin position="19"/>
        <end position="461"/>
    </location>
</feature>
<reference evidence="5" key="1">
    <citation type="submission" date="2014-12" db="EMBL/GenBank/DDBJ databases">
        <title>Insight into the proteome of Arion vulgaris.</title>
        <authorList>
            <person name="Aradska J."/>
            <person name="Bulat T."/>
            <person name="Smidak R."/>
            <person name="Sarate P."/>
            <person name="Gangsoo J."/>
            <person name="Sialana F."/>
            <person name="Bilban M."/>
            <person name="Lubec G."/>
        </authorList>
    </citation>
    <scope>NUCLEOTIDE SEQUENCE</scope>
    <source>
        <tissue evidence="5">Skin</tissue>
    </source>
</reference>
<dbReference type="PANTHER" id="PTHR48071:SF18">
    <property type="entry name" value="DELETED IN MALIGNANT BRAIN TUMORS 1 PROTEIN-RELATED"/>
    <property type="match status" value="1"/>
</dbReference>
<evidence type="ECO:0000256" key="3">
    <source>
        <dbReference type="SAM" id="SignalP"/>
    </source>
</evidence>
<dbReference type="AlphaFoldDB" id="A0A0B7A5J9"/>
<dbReference type="PRINTS" id="PR00258">
    <property type="entry name" value="SPERACTRCPTR"/>
</dbReference>
<organism evidence="5">
    <name type="scientific">Arion vulgaris</name>
    <dbReference type="NCBI Taxonomy" id="1028688"/>
    <lineage>
        <taxon>Eukaryota</taxon>
        <taxon>Metazoa</taxon>
        <taxon>Spiralia</taxon>
        <taxon>Lophotrochozoa</taxon>
        <taxon>Mollusca</taxon>
        <taxon>Gastropoda</taxon>
        <taxon>Heterobranchia</taxon>
        <taxon>Euthyneura</taxon>
        <taxon>Panpulmonata</taxon>
        <taxon>Eupulmonata</taxon>
        <taxon>Stylommatophora</taxon>
        <taxon>Helicina</taxon>
        <taxon>Arionoidea</taxon>
        <taxon>Arionidae</taxon>
        <taxon>Arion</taxon>
    </lineage>
</organism>
<dbReference type="PROSITE" id="PS50287">
    <property type="entry name" value="SRCR_2"/>
    <property type="match status" value="1"/>
</dbReference>
<dbReference type="InterPro" id="IPR036772">
    <property type="entry name" value="SRCR-like_dom_sf"/>
</dbReference>
<protein>
    <recommendedName>
        <fullName evidence="4">SRCR domain-containing protein</fullName>
    </recommendedName>
</protein>
<keyword evidence="3" id="KW-0732">Signal</keyword>
<feature type="domain" description="SRCR" evidence="4">
    <location>
        <begin position="344"/>
        <end position="461"/>
    </location>
</feature>
<dbReference type="Gene3D" id="3.10.250.10">
    <property type="entry name" value="SRCR-like domain"/>
    <property type="match status" value="1"/>
</dbReference>
<dbReference type="GO" id="GO:0016020">
    <property type="term" value="C:membrane"/>
    <property type="evidence" value="ECO:0007669"/>
    <property type="project" value="InterPro"/>
</dbReference>
<dbReference type="Pfam" id="PF00530">
    <property type="entry name" value="SRCR"/>
    <property type="match status" value="1"/>
</dbReference>
<proteinExistence type="predicted"/>
<dbReference type="EMBL" id="HACG01029379">
    <property type="protein sequence ID" value="CEK76244.1"/>
    <property type="molecule type" value="Transcribed_RNA"/>
</dbReference>
<comment type="caution">
    <text evidence="2">Lacks conserved residue(s) required for the propagation of feature annotation.</text>
</comment>
<gene>
    <name evidence="5" type="primary">ORF99126</name>
</gene>
<feature type="disulfide bond" evidence="2">
    <location>
        <begin position="431"/>
        <end position="441"/>
    </location>
</feature>
<dbReference type="InterPro" id="IPR001190">
    <property type="entry name" value="SRCR"/>
</dbReference>
<evidence type="ECO:0000256" key="1">
    <source>
        <dbReference type="ARBA" id="ARBA00023157"/>
    </source>
</evidence>
<evidence type="ECO:0000259" key="4">
    <source>
        <dbReference type="PROSITE" id="PS50287"/>
    </source>
</evidence>
<evidence type="ECO:0000313" key="5">
    <source>
        <dbReference type="EMBL" id="CEK76244.1"/>
    </source>
</evidence>
<dbReference type="PROSITE" id="PS00420">
    <property type="entry name" value="SRCR_1"/>
    <property type="match status" value="1"/>
</dbReference>
<name>A0A0B7A5J9_9EUPU</name>
<dbReference type="SMART" id="SM00202">
    <property type="entry name" value="SR"/>
    <property type="match status" value="1"/>
</dbReference>
<feature type="signal peptide" evidence="3">
    <location>
        <begin position="1"/>
        <end position="18"/>
    </location>
</feature>
<dbReference type="PANTHER" id="PTHR48071">
    <property type="entry name" value="SRCR DOMAIN-CONTAINING PROTEIN"/>
    <property type="match status" value="1"/>
</dbReference>
<keyword evidence="1 2" id="KW-1015">Disulfide bond</keyword>
<dbReference type="SUPFAM" id="SSF56487">
    <property type="entry name" value="SRCR-like"/>
    <property type="match status" value="1"/>
</dbReference>